<protein>
    <submittedName>
        <fullName evidence="2">NADH-flavin reductase</fullName>
    </submittedName>
</protein>
<evidence type="ECO:0000259" key="1">
    <source>
        <dbReference type="Pfam" id="PF13460"/>
    </source>
</evidence>
<organism evidence="2 3">
    <name type="scientific">Citricoccus zhacaiensis</name>
    <dbReference type="NCBI Taxonomy" id="489142"/>
    <lineage>
        <taxon>Bacteria</taxon>
        <taxon>Bacillati</taxon>
        <taxon>Actinomycetota</taxon>
        <taxon>Actinomycetes</taxon>
        <taxon>Micrococcales</taxon>
        <taxon>Micrococcaceae</taxon>
        <taxon>Citricoccus</taxon>
    </lineage>
</organism>
<dbReference type="SUPFAM" id="SSF51735">
    <property type="entry name" value="NAD(P)-binding Rossmann-fold domains"/>
    <property type="match status" value="1"/>
</dbReference>
<accession>A0ABQ2LSE5</accession>
<dbReference type="Proteomes" id="UP000642509">
    <property type="component" value="Unassembled WGS sequence"/>
</dbReference>
<feature type="domain" description="NAD(P)-binding" evidence="1">
    <location>
        <begin position="7"/>
        <end position="178"/>
    </location>
</feature>
<dbReference type="Pfam" id="PF13460">
    <property type="entry name" value="NAD_binding_10"/>
    <property type="match status" value="1"/>
</dbReference>
<dbReference type="PANTHER" id="PTHR43355:SF2">
    <property type="entry name" value="FLAVIN REDUCTASE (NADPH)"/>
    <property type="match status" value="1"/>
</dbReference>
<sequence>MKIGIIGATGMAGQEIYREAVRRGEEAVALVRDAAKARELLGSGAAVVEKDAFDLTSADLAGFDAVVDAFGTSPDQAHTHNDLVRQLVQAAPASNQVSPRLLFILGAGSLTNPETGRLAIEDIRKAPGSEAWISIPEAALEQLEYLRTVDSVDWVGVSPQMMFTPGEATTPQVGQDSLLTAADGGSHTTAGTMAVGILDELQNPVHHNTRFTVSDA</sequence>
<evidence type="ECO:0000313" key="2">
    <source>
        <dbReference type="EMBL" id="GGO42619.1"/>
    </source>
</evidence>
<reference evidence="3" key="1">
    <citation type="journal article" date="2019" name="Int. J. Syst. Evol. Microbiol.">
        <title>The Global Catalogue of Microorganisms (GCM) 10K type strain sequencing project: providing services to taxonomists for standard genome sequencing and annotation.</title>
        <authorList>
            <consortium name="The Broad Institute Genomics Platform"/>
            <consortium name="The Broad Institute Genome Sequencing Center for Infectious Disease"/>
            <person name="Wu L."/>
            <person name="Ma J."/>
        </authorList>
    </citation>
    <scope>NUCLEOTIDE SEQUENCE [LARGE SCALE GENOMIC DNA]</scope>
    <source>
        <strain evidence="3">CGMCC 1.7064</strain>
    </source>
</reference>
<proteinExistence type="predicted"/>
<comment type="caution">
    <text evidence="2">The sequence shown here is derived from an EMBL/GenBank/DDBJ whole genome shotgun (WGS) entry which is preliminary data.</text>
</comment>
<evidence type="ECO:0000313" key="3">
    <source>
        <dbReference type="Proteomes" id="UP000642509"/>
    </source>
</evidence>
<dbReference type="InterPro" id="IPR051606">
    <property type="entry name" value="Polyketide_Oxido-like"/>
</dbReference>
<dbReference type="Gene3D" id="3.40.50.720">
    <property type="entry name" value="NAD(P)-binding Rossmann-like Domain"/>
    <property type="match status" value="1"/>
</dbReference>
<dbReference type="PANTHER" id="PTHR43355">
    <property type="entry name" value="FLAVIN REDUCTASE (NADPH)"/>
    <property type="match status" value="1"/>
</dbReference>
<dbReference type="InterPro" id="IPR036291">
    <property type="entry name" value="NAD(P)-bd_dom_sf"/>
</dbReference>
<dbReference type="RefSeq" id="WP_188804599.1">
    <property type="nucleotide sequence ID" value="NZ_BAAAOU010000001.1"/>
</dbReference>
<keyword evidence="3" id="KW-1185">Reference proteome</keyword>
<name>A0ABQ2LSE5_9MICC</name>
<dbReference type="InterPro" id="IPR016040">
    <property type="entry name" value="NAD(P)-bd_dom"/>
</dbReference>
<gene>
    <name evidence="2" type="ORF">GCM10010977_08870</name>
</gene>
<dbReference type="EMBL" id="BMLQ01000002">
    <property type="protein sequence ID" value="GGO42619.1"/>
    <property type="molecule type" value="Genomic_DNA"/>
</dbReference>